<protein>
    <submittedName>
        <fullName evidence="2">GNAT family N-acetyltransferase</fullName>
    </submittedName>
</protein>
<gene>
    <name evidence="2" type="ORF">DN757_23520</name>
</gene>
<organism evidence="2 3">
    <name type="scientific">Paenibacillus silvae</name>
    <dbReference type="NCBI Taxonomy" id="1325358"/>
    <lineage>
        <taxon>Bacteria</taxon>
        <taxon>Bacillati</taxon>
        <taxon>Bacillota</taxon>
        <taxon>Bacilli</taxon>
        <taxon>Bacillales</taxon>
        <taxon>Paenibacillaceae</taxon>
        <taxon>Paenibacillus</taxon>
    </lineage>
</organism>
<dbReference type="Proteomes" id="UP000249204">
    <property type="component" value="Unassembled WGS sequence"/>
</dbReference>
<dbReference type="EMBL" id="QKWW01000074">
    <property type="protein sequence ID" value="PZT53284.1"/>
    <property type="molecule type" value="Genomic_DNA"/>
</dbReference>
<accession>A0A2W6NBD0</accession>
<name>A0A2W6NBD0_9BACL</name>
<reference evidence="2 3" key="1">
    <citation type="submission" date="2018-06" db="EMBL/GenBank/DDBJ databases">
        <title>Isolation of heavy metals resistant Paenibacillus silvae NC2 from Gold-Copper mine in ZiJin, China.</title>
        <authorList>
            <person name="Xu J."/>
            <person name="Mazhar H.S."/>
            <person name="Rensing C."/>
        </authorList>
    </citation>
    <scope>NUCLEOTIDE SEQUENCE [LARGE SCALE GENOMIC DNA]</scope>
    <source>
        <strain evidence="2 3">NC2</strain>
    </source>
</reference>
<dbReference type="AlphaFoldDB" id="A0A2W6NBD0"/>
<dbReference type="GO" id="GO:0016747">
    <property type="term" value="F:acyltransferase activity, transferring groups other than amino-acyl groups"/>
    <property type="evidence" value="ECO:0007669"/>
    <property type="project" value="InterPro"/>
</dbReference>
<evidence type="ECO:0000313" key="2">
    <source>
        <dbReference type="EMBL" id="PZT53284.1"/>
    </source>
</evidence>
<feature type="domain" description="N-acetyltransferase" evidence="1">
    <location>
        <begin position="8"/>
        <end position="143"/>
    </location>
</feature>
<dbReference type="PANTHER" id="PTHR43233">
    <property type="entry name" value="FAMILY N-ACETYLTRANSFERASE, PUTATIVE (AFU_ORTHOLOGUE AFUA_6G03350)-RELATED"/>
    <property type="match status" value="1"/>
</dbReference>
<dbReference type="InterPro" id="IPR016181">
    <property type="entry name" value="Acyl_CoA_acyltransferase"/>
</dbReference>
<dbReference type="CDD" id="cd04301">
    <property type="entry name" value="NAT_SF"/>
    <property type="match status" value="1"/>
</dbReference>
<dbReference type="Gene3D" id="3.40.630.30">
    <property type="match status" value="1"/>
</dbReference>
<evidence type="ECO:0000313" key="3">
    <source>
        <dbReference type="Proteomes" id="UP000249204"/>
    </source>
</evidence>
<dbReference type="InterPro" id="IPR053144">
    <property type="entry name" value="Acetyltransferase_Butenolide"/>
</dbReference>
<dbReference type="SUPFAM" id="SSF55729">
    <property type="entry name" value="Acyl-CoA N-acyltransferases (Nat)"/>
    <property type="match status" value="1"/>
</dbReference>
<comment type="caution">
    <text evidence="2">The sequence shown here is derived from an EMBL/GenBank/DDBJ whole genome shotgun (WGS) entry which is preliminary data.</text>
</comment>
<evidence type="ECO:0000259" key="1">
    <source>
        <dbReference type="PROSITE" id="PS51186"/>
    </source>
</evidence>
<sequence>MISVELKILKKQINVEDYIHLREIVGWGSPDDKEAIELGLKNTLYSICIEHEEKTIGYGRVVGDGGFTFYIQDIIVLPSYQRVGLGSKIMAELMEYITRTYPAGSLVGLMSAKGKEEFYKRFGFIERPNDSYGAGMIQFIKKQ</sequence>
<dbReference type="InterPro" id="IPR000182">
    <property type="entry name" value="GNAT_dom"/>
</dbReference>
<dbReference type="PANTHER" id="PTHR43233:SF1">
    <property type="entry name" value="FAMILY N-ACETYLTRANSFERASE, PUTATIVE (AFU_ORTHOLOGUE AFUA_6G03350)-RELATED"/>
    <property type="match status" value="1"/>
</dbReference>
<keyword evidence="2" id="KW-0808">Transferase</keyword>
<proteinExistence type="predicted"/>
<dbReference type="PROSITE" id="PS51186">
    <property type="entry name" value="GNAT"/>
    <property type="match status" value="1"/>
</dbReference>
<dbReference type="Pfam" id="PF13508">
    <property type="entry name" value="Acetyltransf_7"/>
    <property type="match status" value="1"/>
</dbReference>